<evidence type="ECO:0000256" key="2">
    <source>
        <dbReference type="SAM" id="SignalP"/>
    </source>
</evidence>
<reference evidence="3 4" key="1">
    <citation type="submission" date="2019-08" db="EMBL/GenBank/DDBJ databases">
        <title>Hyperibacter terrae gen. nov., sp. nov. and Hyperibacter viscosus sp. nov., two new members in the family Rhodospirillaceae isolated from the rhizosphere of Hypericum perforatum.</title>
        <authorList>
            <person name="Noviana Z."/>
        </authorList>
    </citation>
    <scope>NUCLEOTIDE SEQUENCE [LARGE SCALE GENOMIC DNA]</scope>
    <source>
        <strain evidence="3 4">R5959</strain>
    </source>
</reference>
<dbReference type="Proteomes" id="UP000325797">
    <property type="component" value="Chromosome"/>
</dbReference>
<dbReference type="RefSeq" id="WP_191909190.1">
    <property type="nucleotide sequence ID" value="NZ_CP042582.1"/>
</dbReference>
<evidence type="ECO:0000313" key="3">
    <source>
        <dbReference type="EMBL" id="QEX24927.1"/>
    </source>
</evidence>
<dbReference type="EMBL" id="CP042582">
    <property type="protein sequence ID" value="QEX24927.1"/>
    <property type="molecule type" value="Genomic_DNA"/>
</dbReference>
<feature type="signal peptide" evidence="2">
    <location>
        <begin position="1"/>
        <end position="25"/>
    </location>
</feature>
<dbReference type="InterPro" id="IPR018682">
    <property type="entry name" value="DUF2167_membr"/>
</dbReference>
<feature type="chain" id="PRO_5023835283" evidence="2">
    <location>
        <begin position="26"/>
        <end position="313"/>
    </location>
</feature>
<proteinExistence type="predicted"/>
<organism evidence="3 4">
    <name type="scientific">Hypericibacter adhaerens</name>
    <dbReference type="NCBI Taxonomy" id="2602016"/>
    <lineage>
        <taxon>Bacteria</taxon>
        <taxon>Pseudomonadati</taxon>
        <taxon>Pseudomonadota</taxon>
        <taxon>Alphaproteobacteria</taxon>
        <taxon>Rhodospirillales</taxon>
        <taxon>Dongiaceae</taxon>
        <taxon>Hypericibacter</taxon>
    </lineage>
</organism>
<sequence length="313" mass="33434">MSAAAARIAFAMLALLLSFSPSALADGSNVLTDEQRQAEIEKLNWISAAGHYQLAASHSHIDLPDGYYLLLGADAARYDTLTNGLDASNTEAIVFHDADHTAVYFVFDAVGYVKDDDWSEVDADSFLKQMQEAELKANSERARQGLSYMIVDGWKEPPRFDTATHTAYWATSLSNAMSHWINATAVRLARNGYHYVIWVGEEKAFTGSSNSLASVMAIHDYDTGYRYSDYVEGDKLAGYGVGALVASILGVKFGKGFLLALLGGILVFGKKILAVAAAIVVAAGAIIMRSRRKAAALPPSAPPPPAGPPPAAG</sequence>
<keyword evidence="4" id="KW-1185">Reference proteome</keyword>
<accession>A0A5J6N648</accession>
<name>A0A5J6N648_9PROT</name>
<keyword evidence="1" id="KW-0472">Membrane</keyword>
<keyword evidence="2" id="KW-0732">Signal</keyword>
<protein>
    <submittedName>
        <fullName evidence="3">Membrane protein</fullName>
    </submittedName>
</protein>
<keyword evidence="1" id="KW-1133">Transmembrane helix</keyword>
<dbReference type="AlphaFoldDB" id="A0A5J6N648"/>
<keyword evidence="1" id="KW-0812">Transmembrane</keyword>
<feature type="transmembrane region" description="Helical" evidence="1">
    <location>
        <begin position="257"/>
        <end position="287"/>
    </location>
</feature>
<dbReference type="KEGG" id="hadh:FRZ61_48700"/>
<dbReference type="Pfam" id="PF09935">
    <property type="entry name" value="DUF2167"/>
    <property type="match status" value="1"/>
</dbReference>
<gene>
    <name evidence="3" type="ORF">FRZ61_48700</name>
</gene>
<evidence type="ECO:0000256" key="1">
    <source>
        <dbReference type="SAM" id="Phobius"/>
    </source>
</evidence>
<evidence type="ECO:0000313" key="4">
    <source>
        <dbReference type="Proteomes" id="UP000325797"/>
    </source>
</evidence>